<feature type="compositionally biased region" description="Basic and acidic residues" evidence="1">
    <location>
        <begin position="26"/>
        <end position="38"/>
    </location>
</feature>
<name>A0ABN6YXF4_9FIRM</name>
<evidence type="ECO:0000313" key="4">
    <source>
        <dbReference type="Proteomes" id="UP001305815"/>
    </source>
</evidence>
<gene>
    <name evidence="3" type="ORF">Lac1_22140</name>
</gene>
<dbReference type="PROSITE" id="PS51257">
    <property type="entry name" value="PROKAR_LIPOPROTEIN"/>
    <property type="match status" value="1"/>
</dbReference>
<feature type="region of interest" description="Disordered" evidence="1">
    <location>
        <begin position="23"/>
        <end position="106"/>
    </location>
</feature>
<feature type="signal peptide" evidence="2">
    <location>
        <begin position="1"/>
        <end position="22"/>
    </location>
</feature>
<proteinExistence type="predicted"/>
<evidence type="ECO:0000256" key="1">
    <source>
        <dbReference type="SAM" id="MobiDB-lite"/>
    </source>
</evidence>
<feature type="compositionally biased region" description="Basic and acidic residues" evidence="1">
    <location>
        <begin position="62"/>
        <end position="86"/>
    </location>
</feature>
<dbReference type="EMBL" id="AP027742">
    <property type="protein sequence ID" value="BDZ78031.1"/>
    <property type="molecule type" value="Genomic_DNA"/>
</dbReference>
<evidence type="ECO:0000313" key="3">
    <source>
        <dbReference type="EMBL" id="BDZ78031.1"/>
    </source>
</evidence>
<accession>A0ABN6YXF4</accession>
<reference evidence="4" key="1">
    <citation type="journal article" date="2023" name="Int. J. Syst. Evol. Microbiol.">
        <title>Claveliimonas bilis gen. nov., sp. nov., deoxycholic acid-producing bacteria isolated from human faeces, and reclassification of Sellimonas monacensis Zenner et al. 2021 as Claveliimonas monacensis comb. nov.</title>
        <authorList>
            <person name="Hisatomi A."/>
            <person name="Kastawa N.W.E.P.G."/>
            <person name="Song I."/>
            <person name="Ohkuma M."/>
            <person name="Fukiya S."/>
            <person name="Sakamoto M."/>
        </authorList>
    </citation>
    <scope>NUCLEOTIDE SEQUENCE [LARGE SCALE GENOMIC DNA]</scope>
    <source>
        <strain evidence="4">12BBH14</strain>
    </source>
</reference>
<keyword evidence="4" id="KW-1185">Reference proteome</keyword>
<dbReference type="Proteomes" id="UP001305815">
    <property type="component" value="Chromosome"/>
</dbReference>
<evidence type="ECO:0000256" key="2">
    <source>
        <dbReference type="SAM" id="SignalP"/>
    </source>
</evidence>
<keyword evidence="2" id="KW-0732">Signal</keyword>
<feature type="chain" id="PRO_5046884698" evidence="2">
    <location>
        <begin position="23"/>
        <end position="106"/>
    </location>
</feature>
<dbReference type="RefSeq" id="WP_230105604.1">
    <property type="nucleotide sequence ID" value="NZ_AP024845.1"/>
</dbReference>
<protein>
    <submittedName>
        <fullName evidence="3">Uncharacterized protein</fullName>
    </submittedName>
</protein>
<organism evidence="3 4">
    <name type="scientific">Claveliimonas bilis</name>
    <dbReference type="NCBI Taxonomy" id="3028070"/>
    <lineage>
        <taxon>Bacteria</taxon>
        <taxon>Bacillati</taxon>
        <taxon>Bacillota</taxon>
        <taxon>Clostridia</taxon>
        <taxon>Lachnospirales</taxon>
        <taxon>Lachnospiraceae</taxon>
        <taxon>Claveliimonas</taxon>
    </lineage>
</organism>
<feature type="compositionally biased region" description="Polar residues" evidence="1">
    <location>
        <begin position="40"/>
        <end position="50"/>
    </location>
</feature>
<sequence length="106" mass="11465">MKQLKRGILIFLCVLSSFGTLAGCGRNEEDNGAVKEENSTDNTMNDATDGTKNDGAAENIGEDIKDEAQDIGEDVRDGAEDIKNDVEQGAEDAREDIENSNNNTNR</sequence>